<evidence type="ECO:0000313" key="2">
    <source>
        <dbReference type="EMBL" id="EQB60850.1"/>
    </source>
</evidence>
<feature type="transmembrane region" description="Helical" evidence="1">
    <location>
        <begin position="185"/>
        <end position="206"/>
    </location>
</feature>
<keyword evidence="1" id="KW-0812">Transmembrane</keyword>
<protein>
    <submittedName>
        <fullName evidence="2">Uncharacterized protein</fullName>
    </submittedName>
</protein>
<feature type="transmembrane region" description="Helical" evidence="1">
    <location>
        <begin position="127"/>
        <end position="148"/>
    </location>
</feature>
<dbReference type="Proteomes" id="UP000053780">
    <property type="component" value="Unassembled WGS sequence"/>
</dbReference>
<dbReference type="AlphaFoldDB" id="T0MIN1"/>
<evidence type="ECO:0000256" key="1">
    <source>
        <dbReference type="SAM" id="Phobius"/>
    </source>
</evidence>
<proteinExistence type="predicted"/>
<keyword evidence="1" id="KW-1133">Transmembrane helix</keyword>
<accession>T0MIN1</accession>
<evidence type="ECO:0000313" key="3">
    <source>
        <dbReference type="Proteomes" id="UP000053780"/>
    </source>
</evidence>
<keyword evidence="3" id="KW-1185">Reference proteome</keyword>
<keyword evidence="1" id="KW-0472">Membrane</keyword>
<organism evidence="2 3">
    <name type="scientific">Vairimorpha apis BRL 01</name>
    <dbReference type="NCBI Taxonomy" id="1037528"/>
    <lineage>
        <taxon>Eukaryota</taxon>
        <taxon>Fungi</taxon>
        <taxon>Fungi incertae sedis</taxon>
        <taxon>Microsporidia</taxon>
        <taxon>Nosematidae</taxon>
        <taxon>Vairimorpha</taxon>
    </lineage>
</organism>
<name>T0MIN1_9MICR</name>
<reference evidence="2 3" key="1">
    <citation type="journal article" date="2013" name="BMC Genomics">
        <title>Genome sequencing and comparative genomics of honey bee microsporidia, Nosema apis reveal novel insights into host-parasite interactions.</title>
        <authorList>
            <person name="Chen Yp."/>
            <person name="Pettis J.S."/>
            <person name="Zhao Y."/>
            <person name="Liu X."/>
            <person name="Tallon L.J."/>
            <person name="Sadzewicz L.D."/>
            <person name="Li R."/>
            <person name="Zheng H."/>
            <person name="Huang S."/>
            <person name="Zhang X."/>
            <person name="Hamilton M.C."/>
            <person name="Pernal S.F."/>
            <person name="Melathopoulos A.P."/>
            <person name="Yan X."/>
            <person name="Evans J.D."/>
        </authorList>
    </citation>
    <scope>NUCLEOTIDE SEQUENCE [LARGE SCALE GENOMIC DNA]</scope>
    <source>
        <strain evidence="2 3">BRL 01</strain>
    </source>
</reference>
<dbReference type="HOGENOM" id="CLU_1300035_0_0_1"/>
<gene>
    <name evidence="2" type="ORF">NAPIS_ORF01581</name>
</gene>
<dbReference type="VEuPathDB" id="MicrosporidiaDB:NAPIS_ORF01581"/>
<sequence>MGYLCLYVLGFYGRSYSTMYRYRFVGVVNRNGGHFNNERESNCERGVSETQSNCEIGVSERESNCEIGVSETQSNYEISYNEREVSERESNELSHNESEVNEISHNEREELEIQSNENIYKQTLLKYTYTFLLSNSLIPVFITYIYLFNMFADIYELVYGCISIYYCYISILNGRQRFLGSKKLFGFRCLMVCFFCVKVMKIKFFIYCLFGK</sequence>
<dbReference type="EMBL" id="KE647224">
    <property type="protein sequence ID" value="EQB60850.1"/>
    <property type="molecule type" value="Genomic_DNA"/>
</dbReference>
<feature type="transmembrane region" description="Helical" evidence="1">
    <location>
        <begin position="154"/>
        <end position="173"/>
    </location>
</feature>